<dbReference type="SUPFAM" id="SSF55073">
    <property type="entry name" value="Nucleotide cyclase"/>
    <property type="match status" value="1"/>
</dbReference>
<dbReference type="OrthoDB" id="4336084at2"/>
<evidence type="ECO:0000259" key="8">
    <source>
        <dbReference type="SMART" id="SM01043"/>
    </source>
</evidence>
<evidence type="ECO:0000313" key="11">
    <source>
        <dbReference type="Proteomes" id="UP000268652"/>
    </source>
</evidence>
<evidence type="ECO:0000313" key="9">
    <source>
        <dbReference type="EMBL" id="RKN07375.1"/>
    </source>
</evidence>
<dbReference type="PANTHER" id="PTHR35807">
    <property type="entry name" value="TRANSCRIPTIONAL REGULATOR REDD-RELATED"/>
    <property type="match status" value="1"/>
</dbReference>
<dbReference type="EMBL" id="RBDX01000015">
    <property type="protein sequence ID" value="RKN07375.1"/>
    <property type="molecule type" value="Genomic_DNA"/>
</dbReference>
<dbReference type="AlphaFoldDB" id="A0A3A9W2B0"/>
<feature type="domain" description="OmpR/PhoB-type" evidence="7">
    <location>
        <begin position="15"/>
        <end position="92"/>
    </location>
</feature>
<dbReference type="InterPro" id="IPR029787">
    <property type="entry name" value="Nucleotide_cyclase"/>
</dbReference>
<dbReference type="Proteomes" id="UP000268652">
    <property type="component" value="Unassembled WGS sequence"/>
</dbReference>
<evidence type="ECO:0000313" key="12">
    <source>
        <dbReference type="Proteomes" id="UP000275024"/>
    </source>
</evidence>
<dbReference type="Pfam" id="PF13191">
    <property type="entry name" value="AAA_16"/>
    <property type="match status" value="1"/>
</dbReference>
<keyword evidence="3" id="KW-0805">Transcription regulation</keyword>
<dbReference type="Gene3D" id="3.30.70.1230">
    <property type="entry name" value="Nucleotide cyclase"/>
    <property type="match status" value="1"/>
</dbReference>
<dbReference type="InterPro" id="IPR027417">
    <property type="entry name" value="P-loop_NTPase"/>
</dbReference>
<dbReference type="InterPro" id="IPR041664">
    <property type="entry name" value="AAA_16"/>
</dbReference>
<keyword evidence="5" id="KW-0804">Transcription</keyword>
<dbReference type="GO" id="GO:0000160">
    <property type="term" value="P:phosphorelay signal transduction system"/>
    <property type="evidence" value="ECO:0007669"/>
    <property type="project" value="UniProtKB-KW"/>
</dbReference>
<keyword evidence="4" id="KW-0238">DNA-binding</keyword>
<dbReference type="SUPFAM" id="SSF48452">
    <property type="entry name" value="TPR-like"/>
    <property type="match status" value="1"/>
</dbReference>
<evidence type="ECO:0000256" key="1">
    <source>
        <dbReference type="ARBA" id="ARBA00005820"/>
    </source>
</evidence>
<dbReference type="Gene3D" id="1.25.40.10">
    <property type="entry name" value="Tetratricopeptide repeat domain"/>
    <property type="match status" value="1"/>
</dbReference>
<feature type="compositionally biased region" description="Low complexity" evidence="6">
    <location>
        <begin position="296"/>
        <end position="306"/>
    </location>
</feature>
<sequence>MQFRILGTMEITDRSRSIQLRGMTQRAVLGYLLLHANETVATSHLLRALWGDKPPITARKMLQNAVAGLRRRLDVRDARQVSLLTHAPGYLLRVDPERVDWFRFRGGAEQGRAELAVGAWGAAATLLREALDLWRGPLLADLAEVGVDWPELATAEGMRLAVLEDCAEAELAIGRHHEVIDELAAAAEAAPRRERLCGLLMMALYRSGRQADALEAYRRTRTVLVDELGLDPGHELRELERSILNHDPSLALLAAGGTAVSLRSAPADRTGPADVAADGADARPGAAARATHEPVPGGDARAAGPERGAGGAAVERKWVSVLLVRAQEGDGGEAQDPEDAAEGTRRVTAAVREEVDRYGGVLHGRMGSVWLALFGVERNREDDAQRAVRAGLAIRDRVAARQSADAGLEPGPRAAVATGEVLVTRGREPECDAGTPEVAGGVLDVGMRLLMLASPREVRVCDATRQMSEAAFVHEASPQPMGGWGVTGIRECRVPDQPTPPFVERERELEILQGLLGDVLRRRRPQLAAVVGEAGVGKSRLVAELGRTVGDVADGFRFVLGRTSSFPTNTPFGPLAEVVRSLLGVLHTDSPTVVEGRLLHTVRRLVGPGETAARLLPHLRPLAGLTPGPRPRGGTPEAFAAWRRFIEEAATEQPLVMVFEDLDRAETPMIEFVQELIVNTRPVPVLIVATARPVHGQPRPCQHGGLRDSTTLLLDPLSDTGAAFLLSSLLPSHRPGDQPLDARHPLVASIGGNPLFAVEYARALRDGPPDREIPTPPAVRSIIAARLDTLPRGAKAVLQDAAIFGASVDAVALAAVGGRSWIEVRRHLEGLERGEFLRRNGRVSVTGDPEYDFQQVVVREVAYAQLPREVRSAKHSRAARWLEMREAERVAPRAPRPRAAPLAAPAG</sequence>
<dbReference type="Gene3D" id="3.40.50.300">
    <property type="entry name" value="P-loop containing nucleotide triphosphate hydrolases"/>
    <property type="match status" value="1"/>
</dbReference>
<gene>
    <name evidence="10" type="ORF">D7318_19880</name>
    <name evidence="9" type="ORF">D7319_18645</name>
</gene>
<dbReference type="InterPro" id="IPR005158">
    <property type="entry name" value="BTAD"/>
</dbReference>
<dbReference type="GO" id="GO:0006355">
    <property type="term" value="P:regulation of DNA-templated transcription"/>
    <property type="evidence" value="ECO:0007669"/>
    <property type="project" value="InterPro"/>
</dbReference>
<evidence type="ECO:0000313" key="10">
    <source>
        <dbReference type="EMBL" id="RKN19606.1"/>
    </source>
</evidence>
<dbReference type="InterPro" id="IPR036388">
    <property type="entry name" value="WH-like_DNA-bd_sf"/>
</dbReference>
<dbReference type="InterPro" id="IPR016032">
    <property type="entry name" value="Sig_transdc_resp-reg_C-effctor"/>
</dbReference>
<dbReference type="InterPro" id="IPR001867">
    <property type="entry name" value="OmpR/PhoB-type_DNA-bd"/>
</dbReference>
<evidence type="ECO:0000256" key="2">
    <source>
        <dbReference type="ARBA" id="ARBA00023012"/>
    </source>
</evidence>
<dbReference type="InterPro" id="IPR051677">
    <property type="entry name" value="AfsR-DnrI-RedD_regulator"/>
</dbReference>
<organism evidence="9 12">
    <name type="scientific">Streptomyces radicis</name>
    <dbReference type="NCBI Taxonomy" id="1750517"/>
    <lineage>
        <taxon>Bacteria</taxon>
        <taxon>Bacillati</taxon>
        <taxon>Actinomycetota</taxon>
        <taxon>Actinomycetes</taxon>
        <taxon>Kitasatosporales</taxon>
        <taxon>Streptomycetaceae</taxon>
        <taxon>Streptomyces</taxon>
    </lineage>
</organism>
<feature type="compositionally biased region" description="Low complexity" evidence="6">
    <location>
        <begin position="272"/>
        <end position="289"/>
    </location>
</feature>
<comment type="caution">
    <text evidence="9">The sequence shown here is derived from an EMBL/GenBank/DDBJ whole genome shotgun (WGS) entry which is preliminary data.</text>
</comment>
<reference evidence="11 12" key="1">
    <citation type="submission" date="2018-09" db="EMBL/GenBank/DDBJ databases">
        <title>Streptomyces sp. nov. DS1-2, an endophytic actinomycete isolated from roots of Dendrobium scabrilingue.</title>
        <authorList>
            <person name="Kuncharoen N."/>
            <person name="Kudo T."/>
            <person name="Ohkuma M."/>
            <person name="Yuki M."/>
            <person name="Tanasupawat S."/>
        </authorList>
    </citation>
    <scope>NUCLEOTIDE SEQUENCE [LARGE SCALE GENOMIC DNA]</scope>
    <source>
        <strain evidence="9 12">AZ1-7</strain>
        <strain evidence="10 11">DS1-2</strain>
    </source>
</reference>
<accession>A0A3A9W2B0</accession>
<dbReference type="Pfam" id="PF03704">
    <property type="entry name" value="BTAD"/>
    <property type="match status" value="1"/>
</dbReference>
<feature type="domain" description="Bacterial transcriptional activator" evidence="8">
    <location>
        <begin position="99"/>
        <end position="244"/>
    </location>
</feature>
<dbReference type="EMBL" id="RBDY01000015">
    <property type="protein sequence ID" value="RKN19606.1"/>
    <property type="molecule type" value="Genomic_DNA"/>
</dbReference>
<protein>
    <submittedName>
        <fullName evidence="9">SARP family transcriptional regulator</fullName>
    </submittedName>
</protein>
<dbReference type="SMART" id="SM00862">
    <property type="entry name" value="Trans_reg_C"/>
    <property type="match status" value="1"/>
</dbReference>
<evidence type="ECO:0000256" key="3">
    <source>
        <dbReference type="ARBA" id="ARBA00023015"/>
    </source>
</evidence>
<keyword evidence="2" id="KW-0902">Two-component regulatory system</keyword>
<comment type="similarity">
    <text evidence="1">Belongs to the AfsR/DnrI/RedD regulatory family.</text>
</comment>
<dbReference type="PANTHER" id="PTHR35807:SF1">
    <property type="entry name" value="TRANSCRIPTIONAL REGULATOR REDD"/>
    <property type="match status" value="1"/>
</dbReference>
<proteinExistence type="inferred from homology"/>
<dbReference type="SUPFAM" id="SSF52540">
    <property type="entry name" value="P-loop containing nucleoside triphosphate hydrolases"/>
    <property type="match status" value="1"/>
</dbReference>
<dbReference type="InterPro" id="IPR011990">
    <property type="entry name" value="TPR-like_helical_dom_sf"/>
</dbReference>
<feature type="region of interest" description="Disordered" evidence="6">
    <location>
        <begin position="264"/>
        <end position="309"/>
    </location>
</feature>
<dbReference type="Proteomes" id="UP000275024">
    <property type="component" value="Unassembled WGS sequence"/>
</dbReference>
<dbReference type="GO" id="GO:0003677">
    <property type="term" value="F:DNA binding"/>
    <property type="evidence" value="ECO:0007669"/>
    <property type="project" value="UniProtKB-KW"/>
</dbReference>
<dbReference type="Gene3D" id="1.10.10.10">
    <property type="entry name" value="Winged helix-like DNA-binding domain superfamily/Winged helix DNA-binding domain"/>
    <property type="match status" value="1"/>
</dbReference>
<evidence type="ECO:0000256" key="5">
    <source>
        <dbReference type="ARBA" id="ARBA00023163"/>
    </source>
</evidence>
<evidence type="ECO:0000256" key="6">
    <source>
        <dbReference type="SAM" id="MobiDB-lite"/>
    </source>
</evidence>
<dbReference type="CDD" id="cd15831">
    <property type="entry name" value="BTAD"/>
    <property type="match status" value="1"/>
</dbReference>
<evidence type="ECO:0000256" key="4">
    <source>
        <dbReference type="ARBA" id="ARBA00023125"/>
    </source>
</evidence>
<dbReference type="SUPFAM" id="SSF46894">
    <property type="entry name" value="C-terminal effector domain of the bipartite response regulators"/>
    <property type="match status" value="1"/>
</dbReference>
<name>A0A3A9W2B0_9ACTN</name>
<keyword evidence="11" id="KW-1185">Reference proteome</keyword>
<evidence type="ECO:0000259" key="7">
    <source>
        <dbReference type="SMART" id="SM00862"/>
    </source>
</evidence>
<dbReference type="SMART" id="SM01043">
    <property type="entry name" value="BTAD"/>
    <property type="match status" value="1"/>
</dbReference>